<comment type="caution">
    <text evidence="2">The sequence shown here is derived from an EMBL/GenBank/DDBJ whole genome shotgun (WGS) entry which is preliminary data.</text>
</comment>
<keyword evidence="3" id="KW-1185">Reference proteome</keyword>
<reference evidence="2 3" key="1">
    <citation type="journal article" date="2018" name="PLoS ONE">
        <title>The draft genome of Kipferlia bialata reveals reductive genome evolution in fornicate parasites.</title>
        <authorList>
            <person name="Tanifuji G."/>
            <person name="Takabayashi S."/>
            <person name="Kume K."/>
            <person name="Takagi M."/>
            <person name="Nakayama T."/>
            <person name="Kamikawa R."/>
            <person name="Inagaki Y."/>
            <person name="Hashimoto T."/>
        </authorList>
    </citation>
    <scope>NUCLEOTIDE SEQUENCE [LARGE SCALE GENOMIC DNA]</scope>
    <source>
        <strain evidence="2">NY0173</strain>
    </source>
</reference>
<dbReference type="Proteomes" id="UP000265618">
    <property type="component" value="Unassembled WGS sequence"/>
</dbReference>
<organism evidence="2 3">
    <name type="scientific">Kipferlia bialata</name>
    <dbReference type="NCBI Taxonomy" id="797122"/>
    <lineage>
        <taxon>Eukaryota</taxon>
        <taxon>Metamonada</taxon>
        <taxon>Carpediemonas-like organisms</taxon>
        <taxon>Kipferlia</taxon>
    </lineage>
</organism>
<sequence>MDGGCPLSRSHADEGHLWTGSGNPVLPHWPGTRGWCGRHDCPEVIKTKVHTQVMLSSAQVEDEVTPMAVQPDNGMTEESKPGWLEIVYGRLV</sequence>
<dbReference type="AlphaFoldDB" id="A0A391PBQ0"/>
<accession>A0A391PBQ0</accession>
<dbReference type="EMBL" id="BDIP01008342">
    <property type="protein sequence ID" value="GCA64722.1"/>
    <property type="molecule type" value="Genomic_DNA"/>
</dbReference>
<feature type="region of interest" description="Disordered" evidence="1">
    <location>
        <begin position="1"/>
        <end position="23"/>
    </location>
</feature>
<evidence type="ECO:0000313" key="2">
    <source>
        <dbReference type="EMBL" id="GCA64722.1"/>
    </source>
</evidence>
<evidence type="ECO:0000256" key="1">
    <source>
        <dbReference type="SAM" id="MobiDB-lite"/>
    </source>
</evidence>
<gene>
    <name evidence="2" type="ORF">KIPB_015200</name>
</gene>
<proteinExistence type="predicted"/>
<protein>
    <submittedName>
        <fullName evidence="2">Uncharacterized protein</fullName>
    </submittedName>
</protein>
<name>A0A391PBQ0_9EUKA</name>
<evidence type="ECO:0000313" key="3">
    <source>
        <dbReference type="Proteomes" id="UP000265618"/>
    </source>
</evidence>